<sequence length="132" mass="14193">DDQLFQSTFTSSIVSSSFLARNTWPPAILAFQSRTSCSFLLSINFFLPGLGLLAGGVSFRSLFGFSLSTCVSALASVPLSPLPICRRFSFLFNESTSSARSLLSMVSVVPNFSPLSFFFCDSSSNCCSFCTG</sequence>
<comment type="caution">
    <text evidence="2">The sequence shown here is derived from an EMBL/GenBank/DDBJ whole genome shotgun (WGS) entry which is preliminary data.</text>
</comment>
<keyword evidence="1" id="KW-0812">Transmembrane</keyword>
<protein>
    <submittedName>
        <fullName evidence="2">Uncharacterized protein</fullName>
    </submittedName>
</protein>
<reference evidence="2" key="1">
    <citation type="submission" date="2023-10" db="EMBL/GenBank/DDBJ databases">
        <title>Genome assembly of Pristionchus species.</title>
        <authorList>
            <person name="Yoshida K."/>
            <person name="Sommer R.J."/>
        </authorList>
    </citation>
    <scope>NUCLEOTIDE SEQUENCE</scope>
    <source>
        <strain evidence="2">RS5133</strain>
    </source>
</reference>
<evidence type="ECO:0000313" key="3">
    <source>
        <dbReference type="Proteomes" id="UP001432322"/>
    </source>
</evidence>
<feature type="non-terminal residue" evidence="2">
    <location>
        <position position="1"/>
    </location>
</feature>
<keyword evidence="1" id="KW-0472">Membrane</keyword>
<dbReference type="EMBL" id="BTSY01000005">
    <property type="protein sequence ID" value="GMT30976.1"/>
    <property type="molecule type" value="Genomic_DNA"/>
</dbReference>
<dbReference type="AlphaFoldDB" id="A0AAV5WFE2"/>
<evidence type="ECO:0000256" key="1">
    <source>
        <dbReference type="SAM" id="Phobius"/>
    </source>
</evidence>
<organism evidence="2 3">
    <name type="scientific">Pristionchus fissidentatus</name>
    <dbReference type="NCBI Taxonomy" id="1538716"/>
    <lineage>
        <taxon>Eukaryota</taxon>
        <taxon>Metazoa</taxon>
        <taxon>Ecdysozoa</taxon>
        <taxon>Nematoda</taxon>
        <taxon>Chromadorea</taxon>
        <taxon>Rhabditida</taxon>
        <taxon>Rhabditina</taxon>
        <taxon>Diplogasteromorpha</taxon>
        <taxon>Diplogasteroidea</taxon>
        <taxon>Neodiplogasteridae</taxon>
        <taxon>Pristionchus</taxon>
    </lineage>
</organism>
<proteinExistence type="predicted"/>
<dbReference type="Proteomes" id="UP001432322">
    <property type="component" value="Unassembled WGS sequence"/>
</dbReference>
<evidence type="ECO:0000313" key="2">
    <source>
        <dbReference type="EMBL" id="GMT30976.1"/>
    </source>
</evidence>
<gene>
    <name evidence="2" type="ORF">PFISCL1PPCAC_22273</name>
</gene>
<feature type="transmembrane region" description="Helical" evidence="1">
    <location>
        <begin position="39"/>
        <end position="57"/>
    </location>
</feature>
<feature type="non-terminal residue" evidence="2">
    <location>
        <position position="132"/>
    </location>
</feature>
<name>A0AAV5WFE2_9BILA</name>
<keyword evidence="3" id="KW-1185">Reference proteome</keyword>
<accession>A0AAV5WFE2</accession>
<keyword evidence="1" id="KW-1133">Transmembrane helix</keyword>